<dbReference type="Pfam" id="PF08858">
    <property type="entry name" value="IDEAL"/>
    <property type="match status" value="1"/>
</dbReference>
<sequence length="59" mass="6908">MEKQLPGTPLEPEVMAEMVLKKALSDYRKAQIEKKIDESLKMRNKEEFIRLTDELKSIS</sequence>
<proteinExistence type="predicted"/>
<comment type="caution">
    <text evidence="2">The sequence shown here is derived from an EMBL/GenBank/DDBJ whole genome shotgun (WGS) entry which is preliminary data.</text>
</comment>
<organism evidence="2 3">
    <name type="scientific">Peribacillus butanolivorans</name>
    <dbReference type="NCBI Taxonomy" id="421767"/>
    <lineage>
        <taxon>Bacteria</taxon>
        <taxon>Bacillati</taxon>
        <taxon>Bacillota</taxon>
        <taxon>Bacilli</taxon>
        <taxon>Bacillales</taxon>
        <taxon>Bacillaceae</taxon>
        <taxon>Peribacillus</taxon>
    </lineage>
</organism>
<dbReference type="RefSeq" id="WP_056521479.1">
    <property type="nucleotide sequence ID" value="NZ_JAIQVE010000050.1"/>
</dbReference>
<dbReference type="Gene3D" id="4.10.810.10">
    <property type="entry name" value="Virus Scaffolding Protein, Chain A"/>
    <property type="match status" value="1"/>
</dbReference>
<accession>A0AAX0SA96</accession>
<gene>
    <name evidence="2" type="ORF">CN689_00385</name>
</gene>
<reference evidence="2 3" key="1">
    <citation type="submission" date="2017-09" db="EMBL/GenBank/DDBJ databases">
        <title>Large-scale bioinformatics analysis of Bacillus genomes uncovers conserved roles of natural products in bacterial physiology.</title>
        <authorList>
            <consortium name="Agbiome Team Llc"/>
            <person name="Bleich R.M."/>
            <person name="Kirk G.J."/>
            <person name="Santa Maria K.C."/>
            <person name="Allen S.E."/>
            <person name="Farag S."/>
            <person name="Shank E.A."/>
            <person name="Bowers A."/>
        </authorList>
    </citation>
    <scope>NUCLEOTIDE SEQUENCE [LARGE SCALE GENOMIC DNA]</scope>
    <source>
        <strain evidence="2 3">AFS003229</strain>
    </source>
</reference>
<dbReference type="AlphaFoldDB" id="A0AAX0SA96"/>
<dbReference type="InterPro" id="IPR014957">
    <property type="entry name" value="IDEAL_dom"/>
</dbReference>
<dbReference type="Proteomes" id="UP000220106">
    <property type="component" value="Unassembled WGS sequence"/>
</dbReference>
<dbReference type="EMBL" id="NUEQ01000002">
    <property type="protein sequence ID" value="PEJ38246.1"/>
    <property type="molecule type" value="Genomic_DNA"/>
</dbReference>
<dbReference type="SMART" id="SM00914">
    <property type="entry name" value="IDEAL"/>
    <property type="match status" value="1"/>
</dbReference>
<evidence type="ECO:0000259" key="1">
    <source>
        <dbReference type="SMART" id="SM00914"/>
    </source>
</evidence>
<evidence type="ECO:0000313" key="2">
    <source>
        <dbReference type="EMBL" id="PEJ38246.1"/>
    </source>
</evidence>
<name>A0AAX0SA96_9BACI</name>
<evidence type="ECO:0000313" key="3">
    <source>
        <dbReference type="Proteomes" id="UP000220106"/>
    </source>
</evidence>
<protein>
    <submittedName>
        <fullName evidence="2">IDEAL domain-containing protein</fullName>
    </submittedName>
</protein>
<feature type="domain" description="IDEAL" evidence="1">
    <location>
        <begin position="19"/>
        <end position="55"/>
    </location>
</feature>
<dbReference type="InterPro" id="IPR027393">
    <property type="entry name" value="Virus_scaffolding_prot_C"/>
</dbReference>